<evidence type="ECO:0000313" key="1">
    <source>
        <dbReference type="EMBL" id="ORY19172.1"/>
    </source>
</evidence>
<dbReference type="EMBL" id="MCFA01000003">
    <property type="protein sequence ID" value="ORY19172.1"/>
    <property type="molecule type" value="Genomic_DNA"/>
</dbReference>
<dbReference type="OrthoDB" id="10029320at2759"/>
<protein>
    <submittedName>
        <fullName evidence="1">Uncharacterized protein</fullName>
    </submittedName>
</protein>
<gene>
    <name evidence="1" type="ORF">BCR34DRAFT_582360</name>
</gene>
<comment type="caution">
    <text evidence="1">The sequence shown here is derived from an EMBL/GenBank/DDBJ whole genome shotgun (WGS) entry which is preliminary data.</text>
</comment>
<dbReference type="Proteomes" id="UP000193144">
    <property type="component" value="Unassembled WGS sequence"/>
</dbReference>
<dbReference type="AlphaFoldDB" id="A0A1Y2A9F8"/>
<name>A0A1Y2A9F8_9PLEO</name>
<organism evidence="1 2">
    <name type="scientific">Clohesyomyces aquaticus</name>
    <dbReference type="NCBI Taxonomy" id="1231657"/>
    <lineage>
        <taxon>Eukaryota</taxon>
        <taxon>Fungi</taxon>
        <taxon>Dikarya</taxon>
        <taxon>Ascomycota</taxon>
        <taxon>Pezizomycotina</taxon>
        <taxon>Dothideomycetes</taxon>
        <taxon>Pleosporomycetidae</taxon>
        <taxon>Pleosporales</taxon>
        <taxon>Lindgomycetaceae</taxon>
        <taxon>Clohesyomyces</taxon>
    </lineage>
</organism>
<sequence>MDTHTIDTAERAQLIVQVQAATDIINFIDDGEKYKEPEETLARSIPNARLIRVFGVNNVFTNDNNVETWAHLYKCARESVAQFVKENEETIDIATLTQFVTVKVSMIYLFDVTQESLNTSRSMRQLLTIDLETTHGEFRKPRDQDISAFDIVKEALRMYPPSRRIHRKSRS</sequence>
<reference evidence="1 2" key="1">
    <citation type="submission" date="2016-07" db="EMBL/GenBank/DDBJ databases">
        <title>Pervasive Adenine N6-methylation of Active Genes in Fungi.</title>
        <authorList>
            <consortium name="DOE Joint Genome Institute"/>
            <person name="Mondo S.J."/>
            <person name="Dannebaum R.O."/>
            <person name="Kuo R.C."/>
            <person name="Labutti K."/>
            <person name="Haridas S."/>
            <person name="Kuo A."/>
            <person name="Salamov A."/>
            <person name="Ahrendt S.R."/>
            <person name="Lipzen A."/>
            <person name="Sullivan W."/>
            <person name="Andreopoulos W.B."/>
            <person name="Clum A."/>
            <person name="Lindquist E."/>
            <person name="Daum C."/>
            <person name="Ramamoorthy G.K."/>
            <person name="Gryganskyi A."/>
            <person name="Culley D."/>
            <person name="Magnuson J.K."/>
            <person name="James T.Y."/>
            <person name="O'Malley M.A."/>
            <person name="Stajich J.E."/>
            <person name="Spatafora J.W."/>
            <person name="Visel A."/>
            <person name="Grigoriev I.V."/>
        </authorList>
    </citation>
    <scope>NUCLEOTIDE SEQUENCE [LARGE SCALE GENOMIC DNA]</scope>
    <source>
        <strain evidence="1 2">CBS 115471</strain>
    </source>
</reference>
<accession>A0A1Y2A9F8</accession>
<proteinExistence type="predicted"/>
<evidence type="ECO:0000313" key="2">
    <source>
        <dbReference type="Proteomes" id="UP000193144"/>
    </source>
</evidence>
<keyword evidence="2" id="KW-1185">Reference proteome</keyword>